<protein>
    <submittedName>
        <fullName evidence="1">Predicted DNA-binding protein, MmcQ/YjbR family</fullName>
    </submittedName>
</protein>
<gene>
    <name evidence="1" type="ORF">SAMN04487908_12234</name>
</gene>
<dbReference type="Proteomes" id="UP000184172">
    <property type="component" value="Unassembled WGS sequence"/>
</dbReference>
<dbReference type="OrthoDB" id="9789813at2"/>
<dbReference type="Gene3D" id="3.90.1150.30">
    <property type="match status" value="1"/>
</dbReference>
<dbReference type="STRING" id="797419.SAMN05216556_12133"/>
<sequence length="119" mass="13576">MNIEEFRNYCLAKKGVTESFPFDDKVLVFKVMGKVFALTGINSHPATANLKCNPERAIELREEYDGRILPGYHMSKKHWNTVEIEGNLPPDLILELIDHSYDLVVKGLTKKLQAALEKM</sequence>
<dbReference type="InterPro" id="IPR058532">
    <property type="entry name" value="YjbR/MT2646/Rv2570-like"/>
</dbReference>
<dbReference type="GO" id="GO:0003677">
    <property type="term" value="F:DNA binding"/>
    <property type="evidence" value="ECO:0007669"/>
    <property type="project" value="UniProtKB-KW"/>
</dbReference>
<accession>A0A1M6L5K9</accession>
<keyword evidence="2" id="KW-1185">Reference proteome</keyword>
<dbReference type="PANTHER" id="PTHR35145">
    <property type="entry name" value="CYTOPLASMIC PROTEIN-RELATED"/>
    <property type="match status" value="1"/>
</dbReference>
<reference evidence="2" key="1">
    <citation type="submission" date="2016-11" db="EMBL/GenBank/DDBJ databases">
        <authorList>
            <person name="Varghese N."/>
            <person name="Submissions S."/>
        </authorList>
    </citation>
    <scope>NUCLEOTIDE SEQUENCE [LARGE SCALE GENOMIC DNA]</scope>
    <source>
        <strain evidence="2">DSM 26349</strain>
    </source>
</reference>
<organism evidence="1 2">
    <name type="scientific">Aequorivita viscosa</name>
    <dbReference type="NCBI Taxonomy" id="797419"/>
    <lineage>
        <taxon>Bacteria</taxon>
        <taxon>Pseudomonadati</taxon>
        <taxon>Bacteroidota</taxon>
        <taxon>Flavobacteriia</taxon>
        <taxon>Flavobacteriales</taxon>
        <taxon>Flavobacteriaceae</taxon>
        <taxon>Aequorivita</taxon>
    </lineage>
</organism>
<dbReference type="InterPro" id="IPR007351">
    <property type="entry name" value="YjbR"/>
</dbReference>
<dbReference type="Pfam" id="PF04237">
    <property type="entry name" value="YjbR"/>
    <property type="match status" value="1"/>
</dbReference>
<dbReference type="AlphaFoldDB" id="A0A1M6L5K9"/>
<evidence type="ECO:0000313" key="2">
    <source>
        <dbReference type="Proteomes" id="UP000184172"/>
    </source>
</evidence>
<dbReference type="RefSeq" id="WP_073220132.1">
    <property type="nucleotide sequence ID" value="NZ_FNNS01000021.1"/>
</dbReference>
<dbReference type="EMBL" id="FQYV01000022">
    <property type="protein sequence ID" value="SHJ66490.1"/>
    <property type="molecule type" value="Genomic_DNA"/>
</dbReference>
<name>A0A1M6L5K9_9FLAO</name>
<dbReference type="SUPFAM" id="SSF142906">
    <property type="entry name" value="YjbR-like"/>
    <property type="match status" value="1"/>
</dbReference>
<dbReference type="InterPro" id="IPR038056">
    <property type="entry name" value="YjbR-like_sf"/>
</dbReference>
<evidence type="ECO:0000313" key="1">
    <source>
        <dbReference type="EMBL" id="SHJ66490.1"/>
    </source>
</evidence>
<proteinExistence type="predicted"/>
<keyword evidence="1" id="KW-0238">DNA-binding</keyword>
<dbReference type="PANTHER" id="PTHR35145:SF1">
    <property type="entry name" value="CYTOPLASMIC PROTEIN"/>
    <property type="match status" value="1"/>
</dbReference>